<dbReference type="InterPro" id="IPR000620">
    <property type="entry name" value="EamA_dom"/>
</dbReference>
<evidence type="ECO:0000256" key="2">
    <source>
        <dbReference type="ARBA" id="ARBA00007635"/>
    </source>
</evidence>
<dbReference type="InterPro" id="IPR037185">
    <property type="entry name" value="EmrE-like"/>
</dbReference>
<name>A0A7C9EJJ8_OPUST</name>
<feature type="transmembrane region" description="Helical" evidence="6">
    <location>
        <begin position="108"/>
        <end position="125"/>
    </location>
</feature>
<keyword evidence="3 6" id="KW-0812">Transmembrane</keyword>
<sequence>MGWRKRMKGSGPFIGMVMVQLISTGLQILSKVILSQGTFIFALMAYRHLLAALCIAPFAFFLERGNWKKITLMVGFWVFLSSLTGITMGMGLFYYGLRDTTATYATNFLNLIPIVTFIFSILVRMEGLKLNTKRGKIRVIGTILCVAGALIISLYKGKSFHIIYHHNHHHHHKASMIINKTTSDWTRGTFLLVGCCFAYATWFLVQVKLLKAFPSKYWGTMLTCIGASIQTAIVGVCIDRRKSSWMLGWNLQLITILYSGVLASAASFCLISWAVTIKGPTYPPMFNPLSLIFIALIEALLLGEDLSIGSLVGMVVIIVGLYSFLWGSRGETKEEPTLPKSGSNRSRGRGVVLEGQTEVGVELGDPHFTATVVPTASPLSLTDDERPCLVTSF</sequence>
<keyword evidence="5 6" id="KW-0472">Membrane</keyword>
<feature type="transmembrane region" description="Helical" evidence="6">
    <location>
        <begin position="308"/>
        <end position="326"/>
    </location>
</feature>
<accession>A0A7C9EJJ8</accession>
<reference evidence="8" key="1">
    <citation type="journal article" date="2013" name="J. Plant Res.">
        <title>Effect of fungi and light on seed germination of three Opuntia species from semiarid lands of central Mexico.</title>
        <authorList>
            <person name="Delgado-Sanchez P."/>
            <person name="Jimenez-Bremont J.F."/>
            <person name="Guerrero-Gonzalez Mde L."/>
            <person name="Flores J."/>
        </authorList>
    </citation>
    <scope>NUCLEOTIDE SEQUENCE</scope>
    <source>
        <tissue evidence="8">Cladode</tissue>
    </source>
</reference>
<evidence type="ECO:0000256" key="4">
    <source>
        <dbReference type="ARBA" id="ARBA00022989"/>
    </source>
</evidence>
<evidence type="ECO:0000256" key="1">
    <source>
        <dbReference type="ARBA" id="ARBA00004141"/>
    </source>
</evidence>
<feature type="domain" description="EamA" evidence="7">
    <location>
        <begin position="21"/>
        <end position="153"/>
    </location>
</feature>
<proteinExistence type="inferred from homology"/>
<dbReference type="PANTHER" id="PTHR31218">
    <property type="entry name" value="WAT1-RELATED PROTEIN"/>
    <property type="match status" value="1"/>
</dbReference>
<dbReference type="Pfam" id="PF00892">
    <property type="entry name" value="EamA"/>
    <property type="match status" value="2"/>
</dbReference>
<feature type="transmembrane region" description="Helical" evidence="6">
    <location>
        <begin position="137"/>
        <end position="155"/>
    </location>
</feature>
<feature type="transmembrane region" description="Helical" evidence="6">
    <location>
        <begin position="185"/>
        <end position="205"/>
    </location>
</feature>
<feature type="transmembrane region" description="Helical" evidence="6">
    <location>
        <begin position="12"/>
        <end position="33"/>
    </location>
</feature>
<dbReference type="InterPro" id="IPR030184">
    <property type="entry name" value="WAT1-related"/>
</dbReference>
<keyword evidence="4 6" id="KW-1133">Transmembrane helix</keyword>
<evidence type="ECO:0000256" key="6">
    <source>
        <dbReference type="RuleBase" id="RU363077"/>
    </source>
</evidence>
<dbReference type="GO" id="GO:0022857">
    <property type="term" value="F:transmembrane transporter activity"/>
    <property type="evidence" value="ECO:0007669"/>
    <property type="project" value="InterPro"/>
</dbReference>
<evidence type="ECO:0000259" key="7">
    <source>
        <dbReference type="Pfam" id="PF00892"/>
    </source>
</evidence>
<dbReference type="SUPFAM" id="SSF103481">
    <property type="entry name" value="Multidrug resistance efflux transporter EmrE"/>
    <property type="match status" value="2"/>
</dbReference>
<feature type="transmembrane region" description="Helical" evidence="6">
    <location>
        <begin position="74"/>
        <end position="96"/>
    </location>
</feature>
<feature type="transmembrane region" description="Helical" evidence="6">
    <location>
        <begin position="217"/>
        <end position="236"/>
    </location>
</feature>
<comment type="subcellular location">
    <subcellularLocation>
        <location evidence="1 6">Membrane</location>
        <topology evidence="1 6">Multi-pass membrane protein</topology>
    </subcellularLocation>
</comment>
<evidence type="ECO:0000256" key="3">
    <source>
        <dbReference type="ARBA" id="ARBA00022692"/>
    </source>
</evidence>
<comment type="similarity">
    <text evidence="2 6">Belongs to the drug/metabolite transporter (DMT) superfamily. Plant drug/metabolite exporter (P-DME) (TC 2.A.7.4) family.</text>
</comment>
<feature type="domain" description="EamA" evidence="7">
    <location>
        <begin position="187"/>
        <end position="323"/>
    </location>
</feature>
<feature type="transmembrane region" description="Helical" evidence="6">
    <location>
        <begin position="256"/>
        <end position="277"/>
    </location>
</feature>
<feature type="transmembrane region" description="Helical" evidence="6">
    <location>
        <begin position="284"/>
        <end position="302"/>
    </location>
</feature>
<protein>
    <recommendedName>
        <fullName evidence="6">WAT1-related protein</fullName>
    </recommendedName>
</protein>
<dbReference type="AlphaFoldDB" id="A0A7C9EJJ8"/>
<evidence type="ECO:0000256" key="5">
    <source>
        <dbReference type="ARBA" id="ARBA00023136"/>
    </source>
</evidence>
<feature type="transmembrane region" description="Helical" evidence="6">
    <location>
        <begin position="39"/>
        <end position="62"/>
    </location>
</feature>
<dbReference type="EMBL" id="GISG01234082">
    <property type="protein sequence ID" value="MBA4667027.1"/>
    <property type="molecule type" value="Transcribed_RNA"/>
</dbReference>
<dbReference type="GO" id="GO:0016020">
    <property type="term" value="C:membrane"/>
    <property type="evidence" value="ECO:0007669"/>
    <property type="project" value="UniProtKB-SubCell"/>
</dbReference>
<reference evidence="8" key="2">
    <citation type="submission" date="2020-07" db="EMBL/GenBank/DDBJ databases">
        <authorList>
            <person name="Vera ALvarez R."/>
            <person name="Arias-Moreno D.M."/>
            <person name="Jimenez-Jacinto V."/>
            <person name="Jimenez-Bremont J.F."/>
            <person name="Swaminathan K."/>
            <person name="Moose S.P."/>
            <person name="Guerrero-Gonzalez M.L."/>
            <person name="Marino-Ramirez L."/>
            <person name="Landsman D."/>
            <person name="Rodriguez-Kessler M."/>
            <person name="Delgado-Sanchez P."/>
        </authorList>
    </citation>
    <scope>NUCLEOTIDE SEQUENCE</scope>
    <source>
        <tissue evidence="8">Cladode</tissue>
    </source>
</reference>
<organism evidence="8">
    <name type="scientific">Opuntia streptacantha</name>
    <name type="common">Prickly pear cactus</name>
    <name type="synonym">Opuntia cardona</name>
    <dbReference type="NCBI Taxonomy" id="393608"/>
    <lineage>
        <taxon>Eukaryota</taxon>
        <taxon>Viridiplantae</taxon>
        <taxon>Streptophyta</taxon>
        <taxon>Embryophyta</taxon>
        <taxon>Tracheophyta</taxon>
        <taxon>Spermatophyta</taxon>
        <taxon>Magnoliopsida</taxon>
        <taxon>eudicotyledons</taxon>
        <taxon>Gunneridae</taxon>
        <taxon>Pentapetalae</taxon>
        <taxon>Caryophyllales</taxon>
        <taxon>Cactineae</taxon>
        <taxon>Cactaceae</taxon>
        <taxon>Opuntioideae</taxon>
        <taxon>Opuntia</taxon>
    </lineage>
</organism>
<evidence type="ECO:0000313" key="8">
    <source>
        <dbReference type="EMBL" id="MBA4667027.1"/>
    </source>
</evidence>